<dbReference type="GO" id="GO:0005829">
    <property type="term" value="C:cytosol"/>
    <property type="evidence" value="ECO:0007669"/>
    <property type="project" value="TreeGrafter"/>
</dbReference>
<dbReference type="AlphaFoldDB" id="A3LZP1"/>
<gene>
    <name evidence="4" type="primary">TDH4</name>
    <name evidence="4" type="ORF">PICST_33614</name>
</gene>
<dbReference type="STRING" id="322104.A3LZP1"/>
<dbReference type="InterPro" id="IPR020828">
    <property type="entry name" value="GlycerAld_3-P_DH_NAD(P)-bd"/>
</dbReference>
<accession>A3LZP1</accession>
<keyword evidence="5" id="KW-1185">Reference proteome</keyword>
<dbReference type="GO" id="GO:0004365">
    <property type="term" value="F:glyceraldehyde-3-phosphate dehydrogenase (NAD+) (phosphorylating) activity"/>
    <property type="evidence" value="ECO:0007669"/>
    <property type="project" value="TreeGrafter"/>
</dbReference>
<dbReference type="OrthoDB" id="1152826at2759"/>
<keyword evidence="2" id="KW-0560">Oxidoreductase</keyword>
<dbReference type="PANTHER" id="PTHR10836:SF76">
    <property type="entry name" value="GLYCERALDEHYDE-3-PHOSPHATE DEHYDROGENASE-RELATED"/>
    <property type="match status" value="1"/>
</dbReference>
<dbReference type="PANTHER" id="PTHR10836">
    <property type="entry name" value="GLYCERALDEHYDE 3-PHOSPHATE DEHYDROGENASE"/>
    <property type="match status" value="1"/>
</dbReference>
<protein>
    <submittedName>
        <fullName evidence="4">Glyceraldehyde-3-phosphate dehydrogenase</fullName>
    </submittedName>
</protein>
<dbReference type="GeneID" id="4841024"/>
<evidence type="ECO:0000256" key="2">
    <source>
        <dbReference type="ARBA" id="ARBA00023002"/>
    </source>
</evidence>
<dbReference type="InterPro" id="IPR036291">
    <property type="entry name" value="NAD(P)-bd_dom_sf"/>
</dbReference>
<evidence type="ECO:0000313" key="5">
    <source>
        <dbReference type="Proteomes" id="UP000002258"/>
    </source>
</evidence>
<dbReference type="RefSeq" id="XP_001386605.1">
    <property type="nucleotide sequence ID" value="XM_001386568.1"/>
</dbReference>
<dbReference type="Gene3D" id="3.40.50.720">
    <property type="entry name" value="NAD(P)-binding Rossmann-like Domain"/>
    <property type="match status" value="1"/>
</dbReference>
<feature type="domain" description="Glyceraldehyde 3-phosphate dehydrogenase NAD(P) binding" evidence="3">
    <location>
        <begin position="1"/>
        <end position="100"/>
    </location>
</feature>
<proteinExistence type="inferred from homology"/>
<dbReference type="KEGG" id="pic:PICST_33614"/>
<dbReference type="eggNOG" id="KOG0657">
    <property type="taxonomic scope" value="Eukaryota"/>
</dbReference>
<comment type="similarity">
    <text evidence="1">Belongs to the glyceraldehyde-3-phosphate dehydrogenase family.</text>
</comment>
<dbReference type="GO" id="GO:0051287">
    <property type="term" value="F:NAD binding"/>
    <property type="evidence" value="ECO:0007669"/>
    <property type="project" value="InterPro"/>
</dbReference>
<dbReference type="SMART" id="SM00846">
    <property type="entry name" value="Gp_dh_N"/>
    <property type="match status" value="1"/>
</dbReference>
<dbReference type="InParanoid" id="A3LZP1"/>
<dbReference type="SUPFAM" id="SSF51735">
    <property type="entry name" value="NAD(P)-binding Rossmann-fold domains"/>
    <property type="match status" value="1"/>
</dbReference>
<evidence type="ECO:0000313" key="4">
    <source>
        <dbReference type="EMBL" id="ABN68576.1"/>
    </source>
</evidence>
<dbReference type="Proteomes" id="UP000002258">
    <property type="component" value="Chromosome 8"/>
</dbReference>
<dbReference type="GO" id="GO:0006096">
    <property type="term" value="P:glycolytic process"/>
    <property type="evidence" value="ECO:0007669"/>
    <property type="project" value="TreeGrafter"/>
</dbReference>
<dbReference type="EMBL" id="CP000502">
    <property type="protein sequence ID" value="ABN68576.1"/>
    <property type="molecule type" value="Genomic_DNA"/>
</dbReference>
<evidence type="ECO:0000259" key="3">
    <source>
        <dbReference type="SMART" id="SM00846"/>
    </source>
</evidence>
<organism evidence="4 5">
    <name type="scientific">Scheffersomyces stipitis (strain ATCC 58785 / CBS 6054 / NBRC 10063 / NRRL Y-11545)</name>
    <name type="common">Yeast</name>
    <name type="synonym">Pichia stipitis</name>
    <dbReference type="NCBI Taxonomy" id="322104"/>
    <lineage>
        <taxon>Eukaryota</taxon>
        <taxon>Fungi</taxon>
        <taxon>Dikarya</taxon>
        <taxon>Ascomycota</taxon>
        <taxon>Saccharomycotina</taxon>
        <taxon>Pichiomycetes</taxon>
        <taxon>Debaryomycetaceae</taxon>
        <taxon>Scheffersomyces</taxon>
    </lineage>
</organism>
<name>A3LZP1_PICST</name>
<reference evidence="4 5" key="1">
    <citation type="journal article" date="2007" name="Nat. Biotechnol.">
        <title>Genome sequence of the lignocellulose-bioconverting and xylose-fermenting yeast Pichia stipitis.</title>
        <authorList>
            <person name="Jeffries T.W."/>
            <person name="Grigoriev I.V."/>
            <person name="Grimwood J."/>
            <person name="Laplaza J.M."/>
            <person name="Aerts A."/>
            <person name="Salamov A."/>
            <person name="Schmutz J."/>
            <person name="Lindquist E."/>
            <person name="Dehal P."/>
            <person name="Shapiro H."/>
            <person name="Jin Y.S."/>
            <person name="Passoth V."/>
            <person name="Richardson P.M."/>
        </authorList>
    </citation>
    <scope>NUCLEOTIDE SEQUENCE [LARGE SCALE GENOMIC DNA]</scope>
    <source>
        <strain evidence="5">ATCC 58785 / CBS 6054 / NBRC 10063 / NRRL Y-11545</strain>
    </source>
</reference>
<dbReference type="InterPro" id="IPR020831">
    <property type="entry name" value="GlycerAld/Erythrose_P_DH"/>
</dbReference>
<dbReference type="HOGENOM" id="CLU_2264715_0_0_1"/>
<sequence>MARLHFAGCQGATSEGDALVIDGHAIKVFQERDPAGIPRGKSDVGYVNWCLYNIGRCPKEHDSAVKKVIITAPSADAPMFAVGVTSDKYTPNLVISNAFCTTN</sequence>
<evidence type="ECO:0000256" key="1">
    <source>
        <dbReference type="ARBA" id="ARBA00007406"/>
    </source>
</evidence>